<evidence type="ECO:0000313" key="2">
    <source>
        <dbReference type="Proteomes" id="UP000231474"/>
    </source>
</evidence>
<name>A0A2M8L4A0_9BACT</name>
<dbReference type="AlphaFoldDB" id="A0A2M8L4A0"/>
<dbReference type="Proteomes" id="UP000231474">
    <property type="component" value="Unassembled WGS sequence"/>
</dbReference>
<gene>
    <name evidence="1" type="ORF">COU95_00610</name>
</gene>
<evidence type="ECO:0000313" key="1">
    <source>
        <dbReference type="EMBL" id="PJE67765.1"/>
    </source>
</evidence>
<dbReference type="EMBL" id="PFEK01000010">
    <property type="protein sequence ID" value="PJE67765.1"/>
    <property type="molecule type" value="Genomic_DNA"/>
</dbReference>
<comment type="caution">
    <text evidence="1">The sequence shown here is derived from an EMBL/GenBank/DDBJ whole genome shotgun (WGS) entry which is preliminary data.</text>
</comment>
<protein>
    <submittedName>
        <fullName evidence="1">Uncharacterized protein</fullName>
    </submittedName>
</protein>
<organism evidence="1 2">
    <name type="scientific">Candidatus Shapirobacteria bacterium CG10_big_fil_rev_8_21_14_0_10_40_9</name>
    <dbReference type="NCBI Taxonomy" id="1974888"/>
    <lineage>
        <taxon>Bacteria</taxon>
        <taxon>Candidatus Shapironibacteriota</taxon>
    </lineage>
</organism>
<sequence length="92" mass="10536">MSKIENGNRPPAPEISQERAIKIIESEFLKKDFDLYELLEKLSGWKPTFSDLQNLLSEEMIPLDIAFEIASRKLDKIMPRADADTLSLIIDT</sequence>
<accession>A0A2M8L4A0</accession>
<proteinExistence type="predicted"/>
<reference evidence="2" key="1">
    <citation type="submission" date="2017-09" db="EMBL/GenBank/DDBJ databases">
        <title>Depth-based differentiation of microbial function through sediment-hosted aquifers and enrichment of novel symbionts in the deep terrestrial subsurface.</title>
        <authorList>
            <person name="Probst A.J."/>
            <person name="Ladd B."/>
            <person name="Jarett J.K."/>
            <person name="Geller-Mcgrath D.E."/>
            <person name="Sieber C.M.K."/>
            <person name="Emerson J.B."/>
            <person name="Anantharaman K."/>
            <person name="Thomas B.C."/>
            <person name="Malmstrom R."/>
            <person name="Stieglmeier M."/>
            <person name="Klingl A."/>
            <person name="Woyke T."/>
            <person name="Ryan C.M."/>
            <person name="Banfield J.F."/>
        </authorList>
    </citation>
    <scope>NUCLEOTIDE SEQUENCE [LARGE SCALE GENOMIC DNA]</scope>
</reference>